<gene>
    <name evidence="2" type="ORF">SAMN04487931_105103</name>
</gene>
<protein>
    <submittedName>
        <fullName evidence="2">Uncharacterized protein</fullName>
    </submittedName>
</protein>
<dbReference type="RefSeq" id="WP_173391122.1">
    <property type="nucleotide sequence ID" value="NZ_FNLL01000005.1"/>
</dbReference>
<dbReference type="Proteomes" id="UP000199608">
    <property type="component" value="Unassembled WGS sequence"/>
</dbReference>
<evidence type="ECO:0000313" key="2">
    <source>
        <dbReference type="EMBL" id="SDU16794.1"/>
    </source>
</evidence>
<sequence length="55" mass="6641">MKDKKKIDKERQMSYDSLPPSIKESLTEEEKEIFLYAEVWPDSLFEKLDEFIVKD</sequence>
<dbReference type="AlphaFoldDB" id="A0A1H2GB90"/>
<dbReference type="EMBL" id="FNLL01000005">
    <property type="protein sequence ID" value="SDU16794.1"/>
    <property type="molecule type" value="Genomic_DNA"/>
</dbReference>
<organism evidence="2 3">
    <name type="scientific">Desulfobacula phenolica</name>
    <dbReference type="NCBI Taxonomy" id="90732"/>
    <lineage>
        <taxon>Bacteria</taxon>
        <taxon>Pseudomonadati</taxon>
        <taxon>Thermodesulfobacteriota</taxon>
        <taxon>Desulfobacteria</taxon>
        <taxon>Desulfobacterales</taxon>
        <taxon>Desulfobacteraceae</taxon>
        <taxon>Desulfobacula</taxon>
    </lineage>
</organism>
<keyword evidence="3" id="KW-1185">Reference proteome</keyword>
<accession>A0A1H2GB90</accession>
<evidence type="ECO:0000256" key="1">
    <source>
        <dbReference type="SAM" id="MobiDB-lite"/>
    </source>
</evidence>
<evidence type="ECO:0000313" key="3">
    <source>
        <dbReference type="Proteomes" id="UP000199608"/>
    </source>
</evidence>
<proteinExistence type="predicted"/>
<reference evidence="3" key="1">
    <citation type="submission" date="2016-10" db="EMBL/GenBank/DDBJ databases">
        <authorList>
            <person name="Varghese N."/>
            <person name="Submissions S."/>
        </authorList>
    </citation>
    <scope>NUCLEOTIDE SEQUENCE [LARGE SCALE GENOMIC DNA]</scope>
    <source>
        <strain evidence="3">DSM 3384</strain>
    </source>
</reference>
<feature type="compositionally biased region" description="Basic and acidic residues" evidence="1">
    <location>
        <begin position="1"/>
        <end position="13"/>
    </location>
</feature>
<feature type="region of interest" description="Disordered" evidence="1">
    <location>
        <begin position="1"/>
        <end position="23"/>
    </location>
</feature>
<name>A0A1H2GB90_9BACT</name>